<evidence type="ECO:0000313" key="2">
    <source>
        <dbReference type="EnsemblPlants" id="cds.evm.model.01.2479"/>
    </source>
</evidence>
<name>A0A803NLB9_CANSA</name>
<dbReference type="Gramene" id="evm.model.01.2479">
    <property type="protein sequence ID" value="cds.evm.model.01.2479"/>
    <property type="gene ID" value="evm.TU.01.2479"/>
</dbReference>
<dbReference type="EMBL" id="UZAU01000073">
    <property type="status" value="NOT_ANNOTATED_CDS"/>
    <property type="molecule type" value="Genomic_DNA"/>
</dbReference>
<dbReference type="EnsemblPlants" id="evm.model.01.2479">
    <property type="protein sequence ID" value="cds.evm.model.01.2479"/>
    <property type="gene ID" value="evm.TU.01.2479"/>
</dbReference>
<organism evidence="2 3">
    <name type="scientific">Cannabis sativa</name>
    <name type="common">Hemp</name>
    <name type="synonym">Marijuana</name>
    <dbReference type="NCBI Taxonomy" id="3483"/>
    <lineage>
        <taxon>Eukaryota</taxon>
        <taxon>Viridiplantae</taxon>
        <taxon>Streptophyta</taxon>
        <taxon>Embryophyta</taxon>
        <taxon>Tracheophyta</taxon>
        <taxon>Spermatophyta</taxon>
        <taxon>Magnoliopsida</taxon>
        <taxon>eudicotyledons</taxon>
        <taxon>Gunneridae</taxon>
        <taxon>Pentapetalae</taxon>
        <taxon>rosids</taxon>
        <taxon>fabids</taxon>
        <taxon>Rosales</taxon>
        <taxon>Cannabaceae</taxon>
        <taxon>Cannabis</taxon>
    </lineage>
</organism>
<accession>A0A803NLB9</accession>
<sequence length="68" mass="7127">MVVQTQRGNQTDTVDPIMTDLSVQTLGNPRDPPRTALGFTPGIQETGNTSTTAGHTTPGIGIPSTLYT</sequence>
<dbReference type="Proteomes" id="UP000596661">
    <property type="component" value="Chromosome 1"/>
</dbReference>
<protein>
    <submittedName>
        <fullName evidence="2">Uncharacterized protein</fullName>
    </submittedName>
</protein>
<reference evidence="2" key="2">
    <citation type="submission" date="2021-03" db="UniProtKB">
        <authorList>
            <consortium name="EnsemblPlants"/>
        </authorList>
    </citation>
    <scope>IDENTIFICATION</scope>
</reference>
<keyword evidence="3" id="KW-1185">Reference proteome</keyword>
<dbReference type="AlphaFoldDB" id="A0A803NLB9"/>
<feature type="region of interest" description="Disordered" evidence="1">
    <location>
        <begin position="23"/>
        <end position="68"/>
    </location>
</feature>
<evidence type="ECO:0000256" key="1">
    <source>
        <dbReference type="SAM" id="MobiDB-lite"/>
    </source>
</evidence>
<feature type="compositionally biased region" description="Low complexity" evidence="1">
    <location>
        <begin position="46"/>
        <end position="59"/>
    </location>
</feature>
<reference evidence="2" key="1">
    <citation type="submission" date="2018-11" db="EMBL/GenBank/DDBJ databases">
        <authorList>
            <person name="Grassa J C."/>
        </authorList>
    </citation>
    <scope>NUCLEOTIDE SEQUENCE [LARGE SCALE GENOMIC DNA]</scope>
</reference>
<evidence type="ECO:0000313" key="3">
    <source>
        <dbReference type="Proteomes" id="UP000596661"/>
    </source>
</evidence>
<proteinExistence type="predicted"/>